<dbReference type="GO" id="GO:0015628">
    <property type="term" value="P:protein secretion by the type II secretion system"/>
    <property type="evidence" value="ECO:0007669"/>
    <property type="project" value="TreeGrafter"/>
</dbReference>
<accession>A0A2T1N4S3</accession>
<dbReference type="InterPro" id="IPR010994">
    <property type="entry name" value="RuvA_2-like"/>
</dbReference>
<dbReference type="EMBL" id="PXOQ01000019">
    <property type="protein sequence ID" value="PSG86104.1"/>
    <property type="molecule type" value="Genomic_DNA"/>
</dbReference>
<sequence length="289" mass="33543">MKLFKSHITFTKQQRYGIFLLVIVIVSIQLCYTFISLKSPIKENVALIKIIQLAKVELDSLYKQSLSAESGYKTYPFNPNYITDYKGYRLGMKTEEIDRLLAYRDQNKWINSAREFQQVTKVSDSLLETLSPYFKFPDWVTSKANQQNSFQSKSKNEVFDLNNASLDQLKSIYGIGDFYANKIIELRQKLNGFAAYQELSVINGLTPEVLENIKKSTIIESPRIINTININTATKADLVKVPYIDYEIAFKIIEYRTLNEKISSIDELLKINTFPTYKFEIIKLYLHIN</sequence>
<evidence type="ECO:0000256" key="1">
    <source>
        <dbReference type="SAM" id="Phobius"/>
    </source>
</evidence>
<dbReference type="AlphaFoldDB" id="A0A2T1N4S3"/>
<keyword evidence="1" id="KW-0812">Transmembrane</keyword>
<feature type="transmembrane region" description="Helical" evidence="1">
    <location>
        <begin position="16"/>
        <end position="35"/>
    </location>
</feature>
<evidence type="ECO:0000313" key="2">
    <source>
        <dbReference type="EMBL" id="PSG86104.1"/>
    </source>
</evidence>
<name>A0A2T1N4S3_9FLAO</name>
<dbReference type="PANTHER" id="PTHR21180:SF32">
    <property type="entry name" value="ENDONUCLEASE_EXONUCLEASE_PHOSPHATASE FAMILY DOMAIN-CONTAINING PROTEIN 1"/>
    <property type="match status" value="1"/>
</dbReference>
<dbReference type="InterPro" id="IPR051675">
    <property type="entry name" value="Endo/Exo/Phosphatase_dom_1"/>
</dbReference>
<dbReference type="SUPFAM" id="SSF47781">
    <property type="entry name" value="RuvA domain 2-like"/>
    <property type="match status" value="3"/>
</dbReference>
<dbReference type="RefSeq" id="WP_106464382.1">
    <property type="nucleotide sequence ID" value="NZ_PXOQ01000019.1"/>
</dbReference>
<dbReference type="Gene3D" id="1.10.150.320">
    <property type="entry name" value="Photosystem II 12 kDa extrinsic protein"/>
    <property type="match status" value="1"/>
</dbReference>
<keyword evidence="1" id="KW-0472">Membrane</keyword>
<dbReference type="OrthoDB" id="981124at2"/>
<protein>
    <submittedName>
        <fullName evidence="2">Competence protein ComEA</fullName>
    </submittedName>
</protein>
<dbReference type="PANTHER" id="PTHR21180">
    <property type="entry name" value="ENDONUCLEASE/EXONUCLEASE/PHOSPHATASE FAMILY DOMAIN-CONTAINING PROTEIN 1"/>
    <property type="match status" value="1"/>
</dbReference>
<evidence type="ECO:0000313" key="3">
    <source>
        <dbReference type="Proteomes" id="UP000238426"/>
    </source>
</evidence>
<dbReference type="GO" id="GO:0015627">
    <property type="term" value="C:type II protein secretion system complex"/>
    <property type="evidence" value="ECO:0007669"/>
    <property type="project" value="TreeGrafter"/>
</dbReference>
<keyword evidence="3" id="KW-1185">Reference proteome</keyword>
<organism evidence="2 3">
    <name type="scientific">Aurantibacter aestuarii</name>
    <dbReference type="NCBI Taxonomy" id="1266046"/>
    <lineage>
        <taxon>Bacteria</taxon>
        <taxon>Pseudomonadati</taxon>
        <taxon>Bacteroidota</taxon>
        <taxon>Flavobacteriia</taxon>
        <taxon>Flavobacteriales</taxon>
        <taxon>Flavobacteriaceae</taxon>
        <taxon>Aurantibacter</taxon>
    </lineage>
</organism>
<dbReference type="Pfam" id="PF12836">
    <property type="entry name" value="HHH_3"/>
    <property type="match status" value="2"/>
</dbReference>
<reference evidence="2 3" key="1">
    <citation type="submission" date="2018-03" db="EMBL/GenBank/DDBJ databases">
        <title>Mesoflavibacter sp. HG37 and Mesoflavibacter sp. HG96 sp.nov., two marine bacteria isolated from seawater of Western Pacific Ocean.</title>
        <authorList>
            <person name="Cheng H."/>
            <person name="Wu Y.-H."/>
            <person name="Guo L.-L."/>
            <person name="Xu X.-W."/>
        </authorList>
    </citation>
    <scope>NUCLEOTIDE SEQUENCE [LARGE SCALE GENOMIC DNA]</scope>
    <source>
        <strain evidence="2 3">KCTC 32269</strain>
    </source>
</reference>
<gene>
    <name evidence="2" type="ORF">C7H52_13230</name>
</gene>
<keyword evidence="1" id="KW-1133">Transmembrane helix</keyword>
<dbReference type="Proteomes" id="UP000238426">
    <property type="component" value="Unassembled WGS sequence"/>
</dbReference>
<proteinExistence type="predicted"/>
<dbReference type="Gene3D" id="1.10.150.280">
    <property type="entry name" value="AF1531-like domain"/>
    <property type="match status" value="1"/>
</dbReference>
<comment type="caution">
    <text evidence="2">The sequence shown here is derived from an EMBL/GenBank/DDBJ whole genome shotgun (WGS) entry which is preliminary data.</text>
</comment>